<reference evidence="3 4" key="1">
    <citation type="journal article" date="2023" name="G3 (Bethesda)">
        <title>A chromosome-level genome assembly of Zasmidium syzygii isolated from banana leaves.</title>
        <authorList>
            <person name="van Westerhoven A.C."/>
            <person name="Mehrabi R."/>
            <person name="Talebi R."/>
            <person name="Steentjes M.B.F."/>
            <person name="Corcolon B."/>
            <person name="Chong P.A."/>
            <person name="Kema G.H.J."/>
            <person name="Seidl M.F."/>
        </authorList>
    </citation>
    <scope>NUCLEOTIDE SEQUENCE [LARGE SCALE GENOMIC DNA]</scope>
    <source>
        <strain evidence="3 4">P124</strain>
    </source>
</reference>
<evidence type="ECO:0000313" key="3">
    <source>
        <dbReference type="EMBL" id="KAK4504417.1"/>
    </source>
</evidence>
<dbReference type="EMBL" id="JAXOVC010000003">
    <property type="protein sequence ID" value="KAK4504417.1"/>
    <property type="molecule type" value="Genomic_DNA"/>
</dbReference>
<dbReference type="InterPro" id="IPR050491">
    <property type="entry name" value="AmpC-like"/>
</dbReference>
<feature type="domain" description="Beta-lactamase-related" evidence="2">
    <location>
        <begin position="13"/>
        <end position="386"/>
    </location>
</feature>
<keyword evidence="4" id="KW-1185">Reference proteome</keyword>
<comment type="caution">
    <text evidence="3">The sequence shown here is derived from an EMBL/GenBank/DDBJ whole genome shotgun (WGS) entry which is preliminary data.</text>
</comment>
<accession>A0ABR0ESC3</accession>
<dbReference type="SUPFAM" id="SSF56601">
    <property type="entry name" value="beta-lactamase/transpeptidase-like"/>
    <property type="match status" value="1"/>
</dbReference>
<dbReference type="Pfam" id="PF00144">
    <property type="entry name" value="Beta-lactamase"/>
    <property type="match status" value="1"/>
</dbReference>
<dbReference type="PANTHER" id="PTHR46825:SF9">
    <property type="entry name" value="BETA-LACTAMASE-RELATED DOMAIN-CONTAINING PROTEIN"/>
    <property type="match status" value="1"/>
</dbReference>
<evidence type="ECO:0000259" key="2">
    <source>
        <dbReference type="Pfam" id="PF00144"/>
    </source>
</evidence>
<dbReference type="InterPro" id="IPR001466">
    <property type="entry name" value="Beta-lactam-related"/>
</dbReference>
<comment type="similarity">
    <text evidence="1">Belongs to the peptidase S12 family.</text>
</comment>
<evidence type="ECO:0000256" key="1">
    <source>
        <dbReference type="ARBA" id="ARBA00038215"/>
    </source>
</evidence>
<dbReference type="Gene3D" id="3.40.710.10">
    <property type="entry name" value="DD-peptidase/beta-lactamase superfamily"/>
    <property type="match status" value="1"/>
</dbReference>
<evidence type="ECO:0000313" key="4">
    <source>
        <dbReference type="Proteomes" id="UP001305779"/>
    </source>
</evidence>
<name>A0ABR0ESC3_ZASCE</name>
<proteinExistence type="inferred from homology"/>
<dbReference type="InterPro" id="IPR012338">
    <property type="entry name" value="Beta-lactam/transpept-like"/>
</dbReference>
<protein>
    <recommendedName>
        <fullName evidence="2">Beta-lactamase-related domain-containing protein</fullName>
    </recommendedName>
</protein>
<organism evidence="3 4">
    <name type="scientific">Zasmidium cellare</name>
    <name type="common">Wine cellar mold</name>
    <name type="synonym">Racodium cellare</name>
    <dbReference type="NCBI Taxonomy" id="395010"/>
    <lineage>
        <taxon>Eukaryota</taxon>
        <taxon>Fungi</taxon>
        <taxon>Dikarya</taxon>
        <taxon>Ascomycota</taxon>
        <taxon>Pezizomycotina</taxon>
        <taxon>Dothideomycetes</taxon>
        <taxon>Dothideomycetidae</taxon>
        <taxon>Mycosphaerellales</taxon>
        <taxon>Mycosphaerellaceae</taxon>
        <taxon>Zasmidium</taxon>
    </lineage>
</organism>
<gene>
    <name evidence="3" type="ORF">PRZ48_005333</name>
</gene>
<dbReference type="PANTHER" id="PTHR46825">
    <property type="entry name" value="D-ALANYL-D-ALANINE-CARBOXYPEPTIDASE/ENDOPEPTIDASE AMPH"/>
    <property type="match status" value="1"/>
</dbReference>
<sequence>MAQKQYLTTARRERIEQLLGEHHVPGASVAVVHGGNVETEAIEVYADDSFFHQGYGHARLSPDTPATPNTLFHIGSLTKAMTAAATGKVFDLPDHKDEAGSRRNKVMQKLRRERFATRIQSVLPEFVVEDDYISKEATIEDALSHRTGMAGADKVYGDWMGRDPAELVRALRWLGPPTKPFRSAWQYNNVMYSVVGTVLQEATGQSWGDVLKELLWSPLGMESTVAYSAETREGDEARLARGYYWNDSAGEASKAEYLEDPFLAFAGIGPAGSVLASAEDMAKWIRALLAGAGGDTDSLISASLFEELATPRIFQTREAVHSVSGPKNSFLGSKSYSLGWFDVPNAQGSKHPILCHAGGLTGFGAFLFLLPNDDFGCIVLGNTTETSNIVGEIVCLELMSDRLELEGEVRAEFIDSVQTMSGDHFLTSLRLNRDQTRVENLRIDLPRPNQHQQLLAQILGTYRHPAYGAYSIIELAASDDGPKIVYEASTSADIQKQRSKSRAEKGLLLVQPLGHRCWRDLFILHLRSDLLDDDLPAVIYFDLERLIGRGKGPSFGELSGQDPQTGPSVEFPSAKVWQSLAFSQNGGILELKRDSTGHHRLGLRLGNAHIMSNGTGDEASWPEMVWLSRDLESRSARVLSDS</sequence>
<dbReference type="Proteomes" id="UP001305779">
    <property type="component" value="Unassembled WGS sequence"/>
</dbReference>